<evidence type="ECO:0000313" key="2">
    <source>
        <dbReference type="EMBL" id="CAA9537128.1"/>
    </source>
</evidence>
<dbReference type="Pfam" id="PF04978">
    <property type="entry name" value="MST"/>
    <property type="match status" value="1"/>
</dbReference>
<proteinExistence type="predicted"/>
<organism evidence="2">
    <name type="scientific">uncultured Thermomicrobiales bacterium</name>
    <dbReference type="NCBI Taxonomy" id="1645740"/>
    <lineage>
        <taxon>Bacteria</taxon>
        <taxon>Pseudomonadati</taxon>
        <taxon>Thermomicrobiota</taxon>
        <taxon>Thermomicrobia</taxon>
        <taxon>Thermomicrobiales</taxon>
        <taxon>environmental samples</taxon>
    </lineage>
</organism>
<name>A0A6J4U1S1_9BACT</name>
<dbReference type="Gene3D" id="1.20.120.450">
    <property type="entry name" value="dinb family like domain"/>
    <property type="match status" value="1"/>
</dbReference>
<dbReference type="InterPro" id="IPR034660">
    <property type="entry name" value="DinB/YfiT-like"/>
</dbReference>
<dbReference type="EMBL" id="CADCWF010000017">
    <property type="protein sequence ID" value="CAA9537128.1"/>
    <property type="molecule type" value="Genomic_DNA"/>
</dbReference>
<dbReference type="SUPFAM" id="SSF109854">
    <property type="entry name" value="DinB/YfiT-like putative metalloenzymes"/>
    <property type="match status" value="1"/>
</dbReference>
<dbReference type="AlphaFoldDB" id="A0A6J4U1S1"/>
<feature type="region of interest" description="Disordered" evidence="1">
    <location>
        <begin position="1"/>
        <end position="20"/>
    </location>
</feature>
<dbReference type="InterPro" id="IPR007061">
    <property type="entry name" value="MST-like"/>
</dbReference>
<accession>A0A6J4U1S1</accession>
<reference evidence="2" key="1">
    <citation type="submission" date="2020-02" db="EMBL/GenBank/DDBJ databases">
        <authorList>
            <person name="Meier V. D."/>
        </authorList>
    </citation>
    <scope>NUCLEOTIDE SEQUENCE</scope>
    <source>
        <strain evidence="2">AVDCRST_MAG59</strain>
    </source>
</reference>
<protein>
    <recommendedName>
        <fullName evidence="3">Mini-circle protein</fullName>
    </recommendedName>
</protein>
<evidence type="ECO:0008006" key="3">
    <source>
        <dbReference type="Google" id="ProtNLM"/>
    </source>
</evidence>
<evidence type="ECO:0000256" key="1">
    <source>
        <dbReference type="SAM" id="MobiDB-lite"/>
    </source>
</evidence>
<sequence length="170" mass="18697">MTTTTASGDHRPEPPDAAPPLEMVSAFLDYLRATMLWKLEGLSEEEATRRAEPSGLSLLGMVKHLAYVERSWFQRVFAGKEVDFPWTEADPDADWRVEPGETIASVVAFYEAECAAARGIVAGRGWDELAADPGRQKSLGWILTHMVEETARHCGHADLLREAIDGATGE</sequence>
<gene>
    <name evidence="2" type="ORF">AVDCRST_MAG59-430</name>
</gene>